<dbReference type="Pfam" id="PF00990">
    <property type="entry name" value="GGDEF"/>
    <property type="match status" value="1"/>
</dbReference>
<dbReference type="Pfam" id="PF01590">
    <property type="entry name" value="GAF"/>
    <property type="match status" value="1"/>
</dbReference>
<evidence type="ECO:0000259" key="1">
    <source>
        <dbReference type="PROSITE" id="PS50887"/>
    </source>
</evidence>
<dbReference type="CDD" id="cd01949">
    <property type="entry name" value="GGDEF"/>
    <property type="match status" value="1"/>
</dbReference>
<dbReference type="SUPFAM" id="SSF55073">
    <property type="entry name" value="Nucleotide cyclase"/>
    <property type="match status" value="1"/>
</dbReference>
<dbReference type="SUPFAM" id="SSF55785">
    <property type="entry name" value="PYP-like sensor domain (PAS domain)"/>
    <property type="match status" value="1"/>
</dbReference>
<dbReference type="Proteomes" id="UP000240996">
    <property type="component" value="Unassembled WGS sequence"/>
</dbReference>
<reference evidence="2 3" key="1">
    <citation type="submission" date="2018-04" db="EMBL/GenBank/DDBJ databases">
        <title>Genomic Encyclopedia of Type Strains, Phase III (KMG-III): the genomes of soil and plant-associated and newly described type strains.</title>
        <authorList>
            <person name="Whitman W."/>
        </authorList>
    </citation>
    <scope>NUCLEOTIDE SEQUENCE [LARGE SCALE GENOMIC DNA]</scope>
    <source>
        <strain evidence="2 3">NW12</strain>
    </source>
</reference>
<dbReference type="SUPFAM" id="SSF55781">
    <property type="entry name" value="GAF domain-like"/>
    <property type="match status" value="1"/>
</dbReference>
<keyword evidence="3" id="KW-1185">Reference proteome</keyword>
<dbReference type="SMART" id="SM00267">
    <property type="entry name" value="GGDEF"/>
    <property type="match status" value="1"/>
</dbReference>
<evidence type="ECO:0000313" key="2">
    <source>
        <dbReference type="EMBL" id="PTM45874.1"/>
    </source>
</evidence>
<dbReference type="SMART" id="SM00065">
    <property type="entry name" value="GAF"/>
    <property type="match status" value="1"/>
</dbReference>
<dbReference type="InterPro" id="IPR029016">
    <property type="entry name" value="GAF-like_dom_sf"/>
</dbReference>
<dbReference type="InterPro" id="IPR029787">
    <property type="entry name" value="Nucleotide_cyclase"/>
</dbReference>
<organism evidence="2 3">
    <name type="scientific">Sphingomonas aerolata</name>
    <dbReference type="NCBI Taxonomy" id="185951"/>
    <lineage>
        <taxon>Bacteria</taxon>
        <taxon>Pseudomonadati</taxon>
        <taxon>Pseudomonadota</taxon>
        <taxon>Alphaproteobacteria</taxon>
        <taxon>Sphingomonadales</taxon>
        <taxon>Sphingomonadaceae</taxon>
        <taxon>Sphingomonas</taxon>
    </lineage>
</organism>
<dbReference type="Gene3D" id="3.30.450.20">
    <property type="entry name" value="PAS domain"/>
    <property type="match status" value="1"/>
</dbReference>
<dbReference type="PROSITE" id="PS50887">
    <property type="entry name" value="GGDEF"/>
    <property type="match status" value="1"/>
</dbReference>
<dbReference type="InterPro" id="IPR052155">
    <property type="entry name" value="Biofilm_reg_signaling"/>
</dbReference>
<feature type="domain" description="GGDEF" evidence="1">
    <location>
        <begin position="336"/>
        <end position="468"/>
    </location>
</feature>
<dbReference type="PANTHER" id="PTHR44757:SF2">
    <property type="entry name" value="BIOFILM ARCHITECTURE MAINTENANCE PROTEIN MBAA"/>
    <property type="match status" value="1"/>
</dbReference>
<dbReference type="RefSeq" id="WP_244180616.1">
    <property type="nucleotide sequence ID" value="NZ_PZZN01000002.1"/>
</dbReference>
<dbReference type="Gene3D" id="3.30.450.40">
    <property type="match status" value="1"/>
</dbReference>
<dbReference type="AlphaFoldDB" id="A0A2T4YQU0"/>
<sequence length="468" mass="50325">MATLNALALLDTEPEREFDALVALAAEMLDCPSAMMTLIDRDRLWIKAANDGERGEIARDVTMCNVTIQGSAPLVVEDLSGDSRFAANPLVAASDGVRFYAGAPIHAIADDGRRHPIGALCVLDTHPRSLNAAGRKALVHLATLAEAAIAARTAAMQALAIAVTADRQSSVLARQDRIFRQAERMAAIGSWRVLWPDGPLEWSDGVFRIHELPLGAQPDPSKAIDHYPPHAREQIAQALTDVIRTGVPIDLELDFTTALGNPRRVRVQGELEHEAQRNVDGPVAIVGIFQDVTDRHALELTLRRTAETDALTGLANRAAFDRALDAAITRARTAATPLLLALVDLDGFKAINDTLGHNAGDDVLRGVGQILQAPWLRGSLAARLGGDEFAVIVDDPALVGAPEEIISRLQEALQVPVSVDGLAMISAGTVGIAALEADCQTVRDFVHRVDIVLYRAKRERIGERRRAA</sequence>
<dbReference type="PANTHER" id="PTHR44757">
    <property type="entry name" value="DIGUANYLATE CYCLASE DGCP"/>
    <property type="match status" value="1"/>
</dbReference>
<accession>A0A2T4YQU0</accession>
<dbReference type="InterPro" id="IPR003018">
    <property type="entry name" value="GAF"/>
</dbReference>
<dbReference type="NCBIfam" id="TIGR00254">
    <property type="entry name" value="GGDEF"/>
    <property type="match status" value="1"/>
</dbReference>
<dbReference type="EMBL" id="PZZN01000002">
    <property type="protein sequence ID" value="PTM45874.1"/>
    <property type="molecule type" value="Genomic_DNA"/>
</dbReference>
<dbReference type="InterPro" id="IPR035965">
    <property type="entry name" value="PAS-like_dom_sf"/>
</dbReference>
<comment type="caution">
    <text evidence="2">The sequence shown here is derived from an EMBL/GenBank/DDBJ whole genome shotgun (WGS) entry which is preliminary data.</text>
</comment>
<dbReference type="InterPro" id="IPR000160">
    <property type="entry name" value="GGDEF_dom"/>
</dbReference>
<proteinExistence type="predicted"/>
<dbReference type="InterPro" id="IPR043128">
    <property type="entry name" value="Rev_trsase/Diguanyl_cyclase"/>
</dbReference>
<dbReference type="Gene3D" id="3.30.70.270">
    <property type="match status" value="1"/>
</dbReference>
<gene>
    <name evidence="2" type="ORF">C8J24_2107</name>
</gene>
<evidence type="ECO:0000313" key="3">
    <source>
        <dbReference type="Proteomes" id="UP000240996"/>
    </source>
</evidence>
<protein>
    <submittedName>
        <fullName evidence="2">Diguanylate cyclase (GGDEF)-like protein</fullName>
    </submittedName>
</protein>
<name>A0A2T4YQU0_9SPHN</name>